<gene>
    <name evidence="3" type="ORF">FRUB_01625</name>
</gene>
<dbReference type="RefSeq" id="WP_088253043.1">
    <property type="nucleotide sequence ID" value="NZ_NIDE01000002.1"/>
</dbReference>
<evidence type="ECO:0000313" key="3">
    <source>
        <dbReference type="EMBL" id="OWK45294.1"/>
    </source>
</evidence>
<protein>
    <submittedName>
        <fullName evidence="3">ATP binding protein</fullName>
    </submittedName>
</protein>
<dbReference type="GO" id="GO:0016887">
    <property type="term" value="F:ATP hydrolysis activity"/>
    <property type="evidence" value="ECO:0007669"/>
    <property type="project" value="InterPro"/>
</dbReference>
<sequence length="436" mass="49444">MRIDALSLQNFCCFENRQFQLAERFNLLIGDNGSGKTSILDGLAVGLGSLFLGLRERIAARPIHREEIRFRPLTAGETHTREEQFPVVVSCDGVVNGQSGTWRRELKAADSHTTRQDAKWIESVALTLDEHVRGGRAIVLPVISYYGTGRLWYQKRPKAIDPLSPASRFQGYRDCLDPASDEKRLLAWFKTQEIQSLQQKKSIGVLEAVRQAILACVEGATHVWFDVAQDELLLRFPDRVVPIYYLSDGYRNMLAMVADIAIRCATLNPAMKKQAIRDTPGVVLIDEIDLHLHPKWQRRVVTDLLAAFPKIQFVATTHSPFIIQSLVPKDGIKLLNLDKPEADDFADKSVEDIAENVQGVDVPSRSLRYQDMMETAEQYYRTLRRTDTVEPEQLEQLKDRLDELASRFSDDPAYHAILKVEREARLGQNGVHNAPR</sequence>
<feature type="domain" description="ATPase AAA-type core" evidence="1">
    <location>
        <begin position="239"/>
        <end position="323"/>
    </location>
</feature>
<dbReference type="InterPro" id="IPR003959">
    <property type="entry name" value="ATPase_AAA_core"/>
</dbReference>
<keyword evidence="4" id="KW-1185">Reference proteome</keyword>
<dbReference type="OrthoDB" id="285539at2"/>
<dbReference type="InterPro" id="IPR027417">
    <property type="entry name" value="P-loop_NTPase"/>
</dbReference>
<dbReference type="InterPro" id="IPR038729">
    <property type="entry name" value="Rad50/SbcC_AAA"/>
</dbReference>
<dbReference type="Pfam" id="PF13476">
    <property type="entry name" value="AAA_23"/>
    <property type="match status" value="1"/>
</dbReference>
<dbReference type="SUPFAM" id="SSF52540">
    <property type="entry name" value="P-loop containing nucleoside triphosphate hydrolases"/>
    <property type="match status" value="1"/>
</dbReference>
<organism evidence="3 4">
    <name type="scientific">Fimbriiglobus ruber</name>
    <dbReference type="NCBI Taxonomy" id="1908690"/>
    <lineage>
        <taxon>Bacteria</taxon>
        <taxon>Pseudomonadati</taxon>
        <taxon>Planctomycetota</taxon>
        <taxon>Planctomycetia</taxon>
        <taxon>Gemmatales</taxon>
        <taxon>Gemmataceae</taxon>
        <taxon>Fimbriiglobus</taxon>
    </lineage>
</organism>
<name>A0A225E0G1_9BACT</name>
<feature type="domain" description="Rad50/SbcC-type AAA" evidence="2">
    <location>
        <begin position="6"/>
        <end position="201"/>
    </location>
</feature>
<evidence type="ECO:0000259" key="1">
    <source>
        <dbReference type="Pfam" id="PF13304"/>
    </source>
</evidence>
<dbReference type="PANTHER" id="PTHR43581:SF2">
    <property type="entry name" value="EXCINUCLEASE ATPASE SUBUNIT"/>
    <property type="match status" value="1"/>
</dbReference>
<proteinExistence type="predicted"/>
<dbReference type="InterPro" id="IPR051396">
    <property type="entry name" value="Bact_Antivir_Def_Nuclease"/>
</dbReference>
<dbReference type="Gene3D" id="3.40.50.300">
    <property type="entry name" value="P-loop containing nucleotide triphosphate hydrolases"/>
    <property type="match status" value="2"/>
</dbReference>
<dbReference type="AlphaFoldDB" id="A0A225E0G1"/>
<dbReference type="PANTHER" id="PTHR43581">
    <property type="entry name" value="ATP/GTP PHOSPHATASE"/>
    <property type="match status" value="1"/>
</dbReference>
<evidence type="ECO:0000313" key="4">
    <source>
        <dbReference type="Proteomes" id="UP000214646"/>
    </source>
</evidence>
<evidence type="ECO:0000259" key="2">
    <source>
        <dbReference type="Pfam" id="PF13476"/>
    </source>
</evidence>
<dbReference type="Proteomes" id="UP000214646">
    <property type="component" value="Unassembled WGS sequence"/>
</dbReference>
<reference evidence="4" key="1">
    <citation type="submission" date="2017-06" db="EMBL/GenBank/DDBJ databases">
        <title>Genome analysis of Fimbriiglobus ruber SP5, the first member of the order Planctomycetales with confirmed chitinolytic capability.</title>
        <authorList>
            <person name="Ravin N.V."/>
            <person name="Rakitin A.L."/>
            <person name="Ivanova A.A."/>
            <person name="Beletsky A.V."/>
            <person name="Kulichevskaya I.S."/>
            <person name="Mardanov A.V."/>
            <person name="Dedysh S.N."/>
        </authorList>
    </citation>
    <scope>NUCLEOTIDE SEQUENCE [LARGE SCALE GENOMIC DNA]</scope>
    <source>
        <strain evidence="4">SP5</strain>
    </source>
</reference>
<dbReference type="GO" id="GO:0005524">
    <property type="term" value="F:ATP binding"/>
    <property type="evidence" value="ECO:0007669"/>
    <property type="project" value="InterPro"/>
</dbReference>
<accession>A0A225E0G1</accession>
<dbReference type="GO" id="GO:0006302">
    <property type="term" value="P:double-strand break repair"/>
    <property type="evidence" value="ECO:0007669"/>
    <property type="project" value="InterPro"/>
</dbReference>
<comment type="caution">
    <text evidence="3">The sequence shown here is derived from an EMBL/GenBank/DDBJ whole genome shotgun (WGS) entry which is preliminary data.</text>
</comment>
<dbReference type="EMBL" id="NIDE01000002">
    <property type="protein sequence ID" value="OWK45294.1"/>
    <property type="molecule type" value="Genomic_DNA"/>
</dbReference>
<dbReference type="Pfam" id="PF13304">
    <property type="entry name" value="AAA_21"/>
    <property type="match status" value="1"/>
</dbReference>